<dbReference type="OrthoDB" id="2242962at2"/>
<sequence>MNKLAEETFGQSSHFWYDGLQLYKEGTYAKELQLSEPLKTILLQVKADFHRKEATEYFWYIYGNEQTQDALHEKVRPNIMIRYQSGEFFVRMNIADADFALSLERVLDFETELREQLKKAIF</sequence>
<accession>A0A1I4GMQ3</accession>
<gene>
    <name evidence="1" type="ORF">SAMN05216438_104109</name>
</gene>
<dbReference type="Proteomes" id="UP000181969">
    <property type="component" value="Unassembled WGS sequence"/>
</dbReference>
<protein>
    <submittedName>
        <fullName evidence="1">Uncharacterized protein</fullName>
    </submittedName>
</protein>
<evidence type="ECO:0000313" key="1">
    <source>
        <dbReference type="EMBL" id="SFL30441.1"/>
    </source>
</evidence>
<proteinExistence type="predicted"/>
<dbReference type="EMBL" id="FOTJ01000004">
    <property type="protein sequence ID" value="SFL30441.1"/>
    <property type="molecule type" value="Genomic_DNA"/>
</dbReference>
<organism evidence="1 2">
    <name type="scientific">Lactococcus garvieae</name>
    <dbReference type="NCBI Taxonomy" id="1363"/>
    <lineage>
        <taxon>Bacteria</taxon>
        <taxon>Bacillati</taxon>
        <taxon>Bacillota</taxon>
        <taxon>Bacilli</taxon>
        <taxon>Lactobacillales</taxon>
        <taxon>Streptococcaceae</taxon>
        <taxon>Lactococcus</taxon>
    </lineage>
</organism>
<dbReference type="RefSeq" id="WP_074750982.1">
    <property type="nucleotide sequence ID" value="NZ_CAXVJC010000009.1"/>
</dbReference>
<name>A0A1I4GMQ3_9LACT</name>
<reference evidence="1 2" key="1">
    <citation type="submission" date="2016-10" db="EMBL/GenBank/DDBJ databases">
        <authorList>
            <person name="de Groot N.N."/>
        </authorList>
    </citation>
    <scope>NUCLEOTIDE SEQUENCE [LARGE SCALE GENOMIC DNA]</scope>
    <source>
        <strain evidence="1 2">M79</strain>
    </source>
</reference>
<evidence type="ECO:0000313" key="2">
    <source>
        <dbReference type="Proteomes" id="UP000181969"/>
    </source>
</evidence>
<dbReference type="AlphaFoldDB" id="A0A1I4GMQ3"/>